<dbReference type="AlphaFoldDB" id="A0A4Y8KS89"/>
<evidence type="ECO:0000313" key="3">
    <source>
        <dbReference type="Proteomes" id="UP000298218"/>
    </source>
</evidence>
<sequence>MTKEILLQFAKDSGVPDMTRFASDLTNPGLLERVNADLKEANSIGATGTPCSSSTARPCPERNPSTSSAR</sequence>
<feature type="region of interest" description="Disordered" evidence="1">
    <location>
        <begin position="41"/>
        <end position="70"/>
    </location>
</feature>
<dbReference type="EMBL" id="SOHQ01000013">
    <property type="protein sequence ID" value="TFD80833.1"/>
    <property type="molecule type" value="Genomic_DNA"/>
</dbReference>
<dbReference type="Gene3D" id="3.40.30.10">
    <property type="entry name" value="Glutaredoxin"/>
    <property type="match status" value="1"/>
</dbReference>
<keyword evidence="3" id="KW-1185">Reference proteome</keyword>
<reference evidence="2 3" key="1">
    <citation type="submission" date="2019-03" db="EMBL/GenBank/DDBJ databases">
        <title>Genomics of glacier-inhabiting Cryobacterium strains.</title>
        <authorList>
            <person name="Liu Q."/>
            <person name="Xin Y.-H."/>
        </authorList>
    </citation>
    <scope>NUCLEOTIDE SEQUENCE [LARGE SCALE GENOMIC DNA]</scope>
    <source>
        <strain evidence="2 3">CGMCC 1.4292</strain>
    </source>
</reference>
<dbReference type="InterPro" id="IPR036249">
    <property type="entry name" value="Thioredoxin-like_sf"/>
</dbReference>
<name>A0A4Y8KS89_9MICO</name>
<organism evidence="2 3">
    <name type="scientific">Cryobacterium psychrophilum</name>
    <dbReference type="NCBI Taxonomy" id="41988"/>
    <lineage>
        <taxon>Bacteria</taxon>
        <taxon>Bacillati</taxon>
        <taxon>Actinomycetota</taxon>
        <taxon>Actinomycetes</taxon>
        <taxon>Micrococcales</taxon>
        <taxon>Microbacteriaceae</taxon>
        <taxon>Cryobacterium</taxon>
    </lineage>
</organism>
<comment type="caution">
    <text evidence="2">The sequence shown here is derived from an EMBL/GenBank/DDBJ whole genome shotgun (WGS) entry which is preliminary data.</text>
</comment>
<dbReference type="SUPFAM" id="SSF52833">
    <property type="entry name" value="Thioredoxin-like"/>
    <property type="match status" value="1"/>
</dbReference>
<dbReference type="Proteomes" id="UP000298218">
    <property type="component" value="Unassembled WGS sequence"/>
</dbReference>
<accession>A0A4Y8KS89</accession>
<evidence type="ECO:0000313" key="2">
    <source>
        <dbReference type="EMBL" id="TFD80833.1"/>
    </source>
</evidence>
<proteinExistence type="predicted"/>
<protein>
    <submittedName>
        <fullName evidence="2">Uncharacterized protein</fullName>
    </submittedName>
</protein>
<gene>
    <name evidence="2" type="ORF">E3T53_04200</name>
</gene>
<evidence type="ECO:0000256" key="1">
    <source>
        <dbReference type="SAM" id="MobiDB-lite"/>
    </source>
</evidence>
<dbReference type="RefSeq" id="WP_134173844.1">
    <property type="nucleotide sequence ID" value="NZ_SODI01000001.1"/>
</dbReference>
<feature type="compositionally biased region" description="Polar residues" evidence="1">
    <location>
        <begin position="44"/>
        <end position="56"/>
    </location>
</feature>
<dbReference type="OrthoDB" id="117402at2"/>